<dbReference type="Pfam" id="PF00704">
    <property type="entry name" value="Glyco_hydro_18"/>
    <property type="match status" value="1"/>
</dbReference>
<keyword evidence="3" id="KW-0472">Membrane</keyword>
<gene>
    <name evidence="5" type="ORF">UU55_C0017G0003</name>
</gene>
<organism evidence="5 6">
    <name type="scientific">candidate division WWE3 bacterium GW2011_GWC2_41_23</name>
    <dbReference type="NCBI Taxonomy" id="1619123"/>
    <lineage>
        <taxon>Bacteria</taxon>
        <taxon>Katanobacteria</taxon>
    </lineage>
</organism>
<dbReference type="AlphaFoldDB" id="A0A0G0VMH8"/>
<dbReference type="Gene3D" id="3.20.20.80">
    <property type="entry name" value="Glycosidases"/>
    <property type="match status" value="1"/>
</dbReference>
<evidence type="ECO:0000313" key="5">
    <source>
        <dbReference type="EMBL" id="KKS02114.1"/>
    </source>
</evidence>
<dbReference type="InterPro" id="IPR051887">
    <property type="entry name" value="GH18_Domain-Containing"/>
</dbReference>
<evidence type="ECO:0000259" key="4">
    <source>
        <dbReference type="PROSITE" id="PS51910"/>
    </source>
</evidence>
<sequence>MRAEIKTILVLFLIVTVLGGFSLYIRKLDYKKHPLTPYSSSFDILALFKERKKPAYRVYGYLPYWTLEKLEFIELDRLTDVAYFGIYIDGEGNFVKTVQDADGIWIAEPGFRNWKENEKVTQLAEACKKFGVNFALTVVAHNDEDNDAFLNCRKCWDTLLKNVYTELDEKKITDVNLNFEYAEYTGKEMAEKFSEFTKYANQELDKRYGNSNVIVSAFADSPIKERVSSDLVNLAKYSDGIFIMGYDFHRPSSDTAGPVAPIGGKGVHAEYDIETMLKDYLAVVPPNKLLLGVPYYGYNWVVGKDEKYAERIDGNDAIGYSQSQSYEAIMDVIINIKPRILWDELGQVPYFSYISDETGQQRQVFYENQQSLAVKYKLIKNNGLMGVGIWALGYDGGYTELWNLLYDEFIN</sequence>
<dbReference type="SUPFAM" id="SSF51445">
    <property type="entry name" value="(Trans)glycosidases"/>
    <property type="match status" value="1"/>
</dbReference>
<proteinExistence type="predicted"/>
<dbReference type="GO" id="GO:0016798">
    <property type="term" value="F:hydrolase activity, acting on glycosyl bonds"/>
    <property type="evidence" value="ECO:0007669"/>
    <property type="project" value="UniProtKB-KW"/>
</dbReference>
<protein>
    <submittedName>
        <fullName evidence="5">Glycoside hydrolase family 18</fullName>
    </submittedName>
</protein>
<dbReference type="Gene3D" id="3.10.50.10">
    <property type="match status" value="1"/>
</dbReference>
<evidence type="ECO:0000256" key="1">
    <source>
        <dbReference type="ARBA" id="ARBA00022801"/>
    </source>
</evidence>
<dbReference type="Proteomes" id="UP000033947">
    <property type="component" value="Unassembled WGS sequence"/>
</dbReference>
<dbReference type="InterPro" id="IPR001223">
    <property type="entry name" value="Glyco_hydro18_cat"/>
</dbReference>
<dbReference type="GO" id="GO:0009313">
    <property type="term" value="P:oligosaccharide catabolic process"/>
    <property type="evidence" value="ECO:0007669"/>
    <property type="project" value="TreeGrafter"/>
</dbReference>
<dbReference type="GO" id="GO:0008061">
    <property type="term" value="F:chitin binding"/>
    <property type="evidence" value="ECO:0007669"/>
    <property type="project" value="InterPro"/>
</dbReference>
<dbReference type="SMART" id="SM00636">
    <property type="entry name" value="Glyco_18"/>
    <property type="match status" value="1"/>
</dbReference>
<feature type="domain" description="GH18" evidence="4">
    <location>
        <begin position="56"/>
        <end position="411"/>
    </location>
</feature>
<keyword evidence="2" id="KW-0326">Glycosidase</keyword>
<accession>A0A0G0VMH8</accession>
<evidence type="ECO:0000256" key="3">
    <source>
        <dbReference type="SAM" id="Phobius"/>
    </source>
</evidence>
<keyword evidence="3" id="KW-1133">Transmembrane helix</keyword>
<comment type="caution">
    <text evidence="5">The sequence shown here is derived from an EMBL/GenBank/DDBJ whole genome shotgun (WGS) entry which is preliminary data.</text>
</comment>
<keyword evidence="1 5" id="KW-0378">Hydrolase</keyword>
<dbReference type="InterPro" id="IPR011583">
    <property type="entry name" value="Chitinase_II/V-like_cat"/>
</dbReference>
<dbReference type="EMBL" id="LCBB01000017">
    <property type="protein sequence ID" value="KKS02114.1"/>
    <property type="molecule type" value="Genomic_DNA"/>
</dbReference>
<dbReference type="InterPro" id="IPR029070">
    <property type="entry name" value="Chitinase_insertion_sf"/>
</dbReference>
<keyword evidence="3" id="KW-0812">Transmembrane</keyword>
<feature type="transmembrane region" description="Helical" evidence="3">
    <location>
        <begin position="7"/>
        <end position="25"/>
    </location>
</feature>
<dbReference type="InterPro" id="IPR017853">
    <property type="entry name" value="GH"/>
</dbReference>
<dbReference type="PANTHER" id="PTHR46290">
    <property type="entry name" value="DI-N-ACETYLCHITOBIASE"/>
    <property type="match status" value="1"/>
</dbReference>
<reference evidence="5 6" key="1">
    <citation type="journal article" date="2015" name="Nature">
        <title>rRNA introns, odd ribosomes, and small enigmatic genomes across a large radiation of phyla.</title>
        <authorList>
            <person name="Brown C.T."/>
            <person name="Hug L.A."/>
            <person name="Thomas B.C."/>
            <person name="Sharon I."/>
            <person name="Castelle C.J."/>
            <person name="Singh A."/>
            <person name="Wilkins M.J."/>
            <person name="Williams K.H."/>
            <person name="Banfield J.F."/>
        </authorList>
    </citation>
    <scope>NUCLEOTIDE SEQUENCE [LARGE SCALE GENOMIC DNA]</scope>
</reference>
<dbReference type="PROSITE" id="PS51910">
    <property type="entry name" value="GH18_2"/>
    <property type="match status" value="1"/>
</dbReference>
<dbReference type="PANTHER" id="PTHR46290:SF1">
    <property type="entry name" value="DI-N-ACETYLCHITOBIASE"/>
    <property type="match status" value="1"/>
</dbReference>
<name>A0A0G0VMH8_UNCKA</name>
<evidence type="ECO:0000313" key="6">
    <source>
        <dbReference type="Proteomes" id="UP000033947"/>
    </source>
</evidence>
<evidence type="ECO:0000256" key="2">
    <source>
        <dbReference type="ARBA" id="ARBA00023295"/>
    </source>
</evidence>